<sequence>MLYKNGVVIDKQGRSRPLPRLGRSLCKQSVQEEEENKYSSVAAIVFGDGSDSRLYPLTKRRSEGAIPIAANYRLIDAVVSNCINSNINKIYALTQFNSTSLNSHLTRAYSGVGLRKEGFVEVIAAYQSPEYNGWFQGTADAIRRCLWVLEEYPILEFLVLPGHHLYKMDYQKLIEAHREKKGDITCAVLTSKMNQASEFGSFKVNLDDKVIEFREKPDNNPMKPISVGSSGKSNDSGHKNFPGMGIYVFNRDAMIKLLREYFPEANDLKNEVIPGAISLGMKVIAYRFDGYWEEMRSIGAFYHANLESTKKINMGYNFYDKDSPLYTLPRNLPPSLVTNAVITDSIIGDGCILNKCSIKGTVVGMRTRVGDGALIEDSILMGSDNYQIQDVQTNGSEGMDIPIGIGEGSHIRKAIVDKNARIGKNVMIINKDNVQEANMEAHGYSIKEGIVIILRSAVIKDGSIL</sequence>
<gene>
    <name evidence="1" type="ORF">Vadar_002579</name>
</gene>
<reference evidence="1 2" key="1">
    <citation type="journal article" date="2021" name="Hortic Res">
        <title>High-quality reference genome and annotation aids understanding of berry development for evergreen blueberry (Vaccinium darrowii).</title>
        <authorList>
            <person name="Yu J."/>
            <person name="Hulse-Kemp A.M."/>
            <person name="Babiker E."/>
            <person name="Staton M."/>
        </authorList>
    </citation>
    <scope>NUCLEOTIDE SEQUENCE [LARGE SCALE GENOMIC DNA]</scope>
    <source>
        <strain evidence="2">cv. NJ 8807/NJ 8810</strain>
        <tissue evidence="1">Young leaf</tissue>
    </source>
</reference>
<organism evidence="1 2">
    <name type="scientific">Vaccinium darrowii</name>
    <dbReference type="NCBI Taxonomy" id="229202"/>
    <lineage>
        <taxon>Eukaryota</taxon>
        <taxon>Viridiplantae</taxon>
        <taxon>Streptophyta</taxon>
        <taxon>Embryophyta</taxon>
        <taxon>Tracheophyta</taxon>
        <taxon>Spermatophyta</taxon>
        <taxon>Magnoliopsida</taxon>
        <taxon>eudicotyledons</taxon>
        <taxon>Gunneridae</taxon>
        <taxon>Pentapetalae</taxon>
        <taxon>asterids</taxon>
        <taxon>Ericales</taxon>
        <taxon>Ericaceae</taxon>
        <taxon>Vaccinioideae</taxon>
        <taxon>Vaccinieae</taxon>
        <taxon>Vaccinium</taxon>
    </lineage>
</organism>
<evidence type="ECO:0000313" key="2">
    <source>
        <dbReference type="Proteomes" id="UP000828048"/>
    </source>
</evidence>
<dbReference type="EMBL" id="CM037152">
    <property type="protein sequence ID" value="KAH7833039.1"/>
    <property type="molecule type" value="Genomic_DNA"/>
</dbReference>
<keyword evidence="2" id="KW-1185">Reference proteome</keyword>
<accession>A0ACB7WXJ1</accession>
<evidence type="ECO:0000313" key="1">
    <source>
        <dbReference type="EMBL" id="KAH7833039.1"/>
    </source>
</evidence>
<proteinExistence type="predicted"/>
<dbReference type="Proteomes" id="UP000828048">
    <property type="component" value="Chromosome 2"/>
</dbReference>
<name>A0ACB7WXJ1_9ERIC</name>
<protein>
    <submittedName>
        <fullName evidence="1">Uncharacterized protein</fullName>
    </submittedName>
</protein>
<comment type="caution">
    <text evidence="1">The sequence shown here is derived from an EMBL/GenBank/DDBJ whole genome shotgun (WGS) entry which is preliminary data.</text>
</comment>